<reference evidence="1" key="1">
    <citation type="journal article" date="2022" name="Front. Genet.">
        <title>Chromosome-Scale Assembly of the Dendrobium nobile Genome Provides Insights Into the Molecular Mechanism of the Biosynthesis of the Medicinal Active Ingredient of Dendrobium.</title>
        <authorList>
            <person name="Xu Q."/>
            <person name="Niu S.-C."/>
            <person name="Li K.-L."/>
            <person name="Zheng P.-J."/>
            <person name="Zhang X.-J."/>
            <person name="Jia Y."/>
            <person name="Liu Y."/>
            <person name="Niu Y.-X."/>
            <person name="Yu L.-H."/>
            <person name="Chen D.-F."/>
            <person name="Zhang G.-Q."/>
        </authorList>
    </citation>
    <scope>NUCLEOTIDE SEQUENCE</scope>
    <source>
        <tissue evidence="1">Leaf</tissue>
    </source>
</reference>
<sequence>MLGHRWVAIFGGVEESEGRQRGFLRRYLSIVIFFKEICTSLKDLHRFIHC</sequence>
<keyword evidence="2" id="KW-1185">Reference proteome</keyword>
<dbReference type="EMBL" id="JAGYWB010000017">
    <property type="protein sequence ID" value="KAI0494638.1"/>
    <property type="molecule type" value="Genomic_DNA"/>
</dbReference>
<proteinExistence type="predicted"/>
<protein>
    <submittedName>
        <fullName evidence="1">Uncharacterized protein</fullName>
    </submittedName>
</protein>
<organism evidence="1 2">
    <name type="scientific">Dendrobium nobile</name>
    <name type="common">Orchid</name>
    <dbReference type="NCBI Taxonomy" id="94219"/>
    <lineage>
        <taxon>Eukaryota</taxon>
        <taxon>Viridiplantae</taxon>
        <taxon>Streptophyta</taxon>
        <taxon>Embryophyta</taxon>
        <taxon>Tracheophyta</taxon>
        <taxon>Spermatophyta</taxon>
        <taxon>Magnoliopsida</taxon>
        <taxon>Liliopsida</taxon>
        <taxon>Asparagales</taxon>
        <taxon>Orchidaceae</taxon>
        <taxon>Epidendroideae</taxon>
        <taxon>Malaxideae</taxon>
        <taxon>Dendrobiinae</taxon>
        <taxon>Dendrobium</taxon>
    </lineage>
</organism>
<accession>A0A8T3AEQ9</accession>
<comment type="caution">
    <text evidence="1">The sequence shown here is derived from an EMBL/GenBank/DDBJ whole genome shotgun (WGS) entry which is preliminary data.</text>
</comment>
<gene>
    <name evidence="1" type="ORF">KFK09_024779</name>
</gene>
<evidence type="ECO:0000313" key="1">
    <source>
        <dbReference type="EMBL" id="KAI0494638.1"/>
    </source>
</evidence>
<evidence type="ECO:0000313" key="2">
    <source>
        <dbReference type="Proteomes" id="UP000829196"/>
    </source>
</evidence>
<dbReference type="AlphaFoldDB" id="A0A8T3AEQ9"/>
<name>A0A8T3AEQ9_DENNO</name>
<dbReference type="Proteomes" id="UP000829196">
    <property type="component" value="Unassembled WGS sequence"/>
</dbReference>